<evidence type="ECO:0008006" key="3">
    <source>
        <dbReference type="Google" id="ProtNLM"/>
    </source>
</evidence>
<feature type="region of interest" description="Disordered" evidence="1">
    <location>
        <begin position="163"/>
        <end position="208"/>
    </location>
</feature>
<feature type="region of interest" description="Disordered" evidence="1">
    <location>
        <begin position="119"/>
        <end position="143"/>
    </location>
</feature>
<reference evidence="2" key="1">
    <citation type="journal article" date="2015" name="Nature">
        <title>Complex archaea that bridge the gap between prokaryotes and eukaryotes.</title>
        <authorList>
            <person name="Spang A."/>
            <person name="Saw J.H."/>
            <person name="Jorgensen S.L."/>
            <person name="Zaremba-Niedzwiedzka K."/>
            <person name="Martijn J."/>
            <person name="Lind A.E."/>
            <person name="van Eijk R."/>
            <person name="Schleper C."/>
            <person name="Guy L."/>
            <person name="Ettema T.J."/>
        </authorList>
    </citation>
    <scope>NUCLEOTIDE SEQUENCE</scope>
</reference>
<gene>
    <name evidence="2" type="ORF">LCGC14_2191610</name>
</gene>
<protein>
    <recommendedName>
        <fullName evidence="3">Bacteriophage T4 Gp32 single-stranded DNA-binding domain-containing protein</fullName>
    </recommendedName>
</protein>
<dbReference type="EMBL" id="LAZR01028701">
    <property type="protein sequence ID" value="KKL61806.1"/>
    <property type="molecule type" value="Genomic_DNA"/>
</dbReference>
<proteinExistence type="predicted"/>
<organism evidence="2">
    <name type="scientific">marine sediment metagenome</name>
    <dbReference type="NCBI Taxonomy" id="412755"/>
    <lineage>
        <taxon>unclassified sequences</taxon>
        <taxon>metagenomes</taxon>
        <taxon>ecological metagenomes</taxon>
    </lineage>
</organism>
<evidence type="ECO:0000256" key="1">
    <source>
        <dbReference type="SAM" id="MobiDB-lite"/>
    </source>
</evidence>
<feature type="compositionally biased region" description="Low complexity" evidence="1">
    <location>
        <begin position="188"/>
        <end position="198"/>
    </location>
</feature>
<name>A0A0F9E6H8_9ZZZZ</name>
<feature type="compositionally biased region" description="Acidic residues" evidence="1">
    <location>
        <begin position="199"/>
        <end position="208"/>
    </location>
</feature>
<sequence>MSTRVVGKLDSWGDADLGSSDFMNLEEGENPVRLITSPYQFYIHWTKDATGANRKVRCALEGCPLCQQGERAVARWYVGVLNRKTEKPAIVEIGPQIFKQIFNFSKKDKWGDPRKYDLDIGRQPKGSQPLYVVSPDPKEPLTSDEKGIAKEFLARIDLTKMTAAPTPDEVREKVGMSSIEEDADSSVDNSFDDTTNASDDTDDFNFDD</sequence>
<comment type="caution">
    <text evidence="2">The sequence shown here is derived from an EMBL/GenBank/DDBJ whole genome shotgun (WGS) entry which is preliminary data.</text>
</comment>
<accession>A0A0F9E6H8</accession>
<dbReference type="AlphaFoldDB" id="A0A0F9E6H8"/>
<evidence type="ECO:0000313" key="2">
    <source>
        <dbReference type="EMBL" id="KKL61806.1"/>
    </source>
</evidence>